<keyword evidence="8" id="KW-0805">Transcription regulation</keyword>
<evidence type="ECO:0000313" key="19">
    <source>
        <dbReference type="Proteomes" id="UP001054889"/>
    </source>
</evidence>
<dbReference type="Pfam" id="PF00170">
    <property type="entry name" value="bZIP_1"/>
    <property type="match status" value="1"/>
</dbReference>
<dbReference type="GO" id="GO:0003700">
    <property type="term" value="F:DNA-binding transcription factor activity"/>
    <property type="evidence" value="ECO:0007669"/>
    <property type="project" value="InterPro"/>
</dbReference>
<feature type="region of interest" description="Disordered" evidence="14">
    <location>
        <begin position="827"/>
        <end position="866"/>
    </location>
</feature>
<organism evidence="18 19">
    <name type="scientific">Eleusine coracana subsp. coracana</name>
    <dbReference type="NCBI Taxonomy" id="191504"/>
    <lineage>
        <taxon>Eukaryota</taxon>
        <taxon>Viridiplantae</taxon>
        <taxon>Streptophyta</taxon>
        <taxon>Embryophyta</taxon>
        <taxon>Tracheophyta</taxon>
        <taxon>Spermatophyta</taxon>
        <taxon>Magnoliopsida</taxon>
        <taxon>Liliopsida</taxon>
        <taxon>Poales</taxon>
        <taxon>Poaceae</taxon>
        <taxon>PACMAD clade</taxon>
        <taxon>Chloridoideae</taxon>
        <taxon>Cynodonteae</taxon>
        <taxon>Eleusininae</taxon>
        <taxon>Eleusine</taxon>
    </lineage>
</organism>
<feature type="region of interest" description="Disordered" evidence="14">
    <location>
        <begin position="883"/>
        <end position="930"/>
    </location>
</feature>
<dbReference type="InterPro" id="IPR046347">
    <property type="entry name" value="bZIP_sf"/>
</dbReference>
<dbReference type="InterPro" id="IPR047259">
    <property type="entry name" value="QUIRKY-like"/>
</dbReference>
<evidence type="ECO:0000256" key="8">
    <source>
        <dbReference type="ARBA" id="ARBA00023015"/>
    </source>
</evidence>
<dbReference type="GO" id="GO:0005634">
    <property type="term" value="C:nucleus"/>
    <property type="evidence" value="ECO:0007669"/>
    <property type="project" value="UniProtKB-SubCell"/>
</dbReference>
<dbReference type="PROSITE" id="PS50217">
    <property type="entry name" value="BZIP"/>
    <property type="match status" value="1"/>
</dbReference>
<dbReference type="PANTHER" id="PTHR31425:SF50">
    <property type="entry name" value="FT-INTERACTING PROTEIN 3-RELATED"/>
    <property type="match status" value="1"/>
</dbReference>
<dbReference type="CDD" id="cd08378">
    <property type="entry name" value="C2B_MCTP_PRT_plant"/>
    <property type="match status" value="1"/>
</dbReference>
<dbReference type="Pfam" id="PF14144">
    <property type="entry name" value="DOG1"/>
    <property type="match status" value="1"/>
</dbReference>
<evidence type="ECO:0000256" key="1">
    <source>
        <dbReference type="ARBA" id="ARBA00004123"/>
    </source>
</evidence>
<dbReference type="AlphaFoldDB" id="A0AAV5FVP5"/>
<dbReference type="Proteomes" id="UP001054889">
    <property type="component" value="Unassembled WGS sequence"/>
</dbReference>
<keyword evidence="6" id="KW-0677">Repeat</keyword>
<reference evidence="18" key="1">
    <citation type="journal article" date="2018" name="DNA Res.">
        <title>Multiple hybrid de novo genome assembly of finger millet, an orphan allotetraploid crop.</title>
        <authorList>
            <person name="Hatakeyama M."/>
            <person name="Aluri S."/>
            <person name="Balachadran M.T."/>
            <person name="Sivarajan S.R."/>
            <person name="Patrignani A."/>
            <person name="Gruter S."/>
            <person name="Poveda L."/>
            <person name="Shimizu-Inatsugi R."/>
            <person name="Baeten J."/>
            <person name="Francoijs K.J."/>
            <person name="Nataraja K.N."/>
            <person name="Reddy Y.A.N."/>
            <person name="Phadnis S."/>
            <person name="Ravikumar R.L."/>
            <person name="Schlapbach R."/>
            <person name="Sreeman S.M."/>
            <person name="Shimizu K.K."/>
        </authorList>
    </citation>
    <scope>NUCLEOTIDE SEQUENCE</scope>
</reference>
<dbReference type="PROSITE" id="PS50004">
    <property type="entry name" value="C2"/>
    <property type="match status" value="3"/>
</dbReference>
<feature type="domain" description="BZIP" evidence="16">
    <location>
        <begin position="911"/>
        <end position="954"/>
    </location>
</feature>
<dbReference type="GO" id="GO:0006351">
    <property type="term" value="P:DNA-templated transcription"/>
    <property type="evidence" value="ECO:0007669"/>
    <property type="project" value="InterPro"/>
</dbReference>
<dbReference type="InterPro" id="IPR025422">
    <property type="entry name" value="TGA_domain"/>
</dbReference>
<feature type="domain" description="C2" evidence="15">
    <location>
        <begin position="305"/>
        <end position="431"/>
    </location>
</feature>
<keyword evidence="9" id="KW-0238">DNA-binding</keyword>
<sequence>MMQRPPFRTEEYSLKETSPHLGGAAAGDKLTTTYDLVEQMQYLYVRVVKAKDLPNKDITGSCDPYVEVKLGNYKGTTRHFEKKNNPEWNQVFAFSKERIQSSAVEIVVKDKDLLKDDFIGRVVFDLSEVPKRVPPDSPLAPQWYRLEDRHGHKGKGELMLAVWMGTQADEAFPEAWHSDAASVPGDGLASIRSKVYLTPKLWTLNPMWNEDLMFVAAEPFEEHLVLSVEDRVAPGKDEVLGRTIISLHHVPRRLDHRMQNSQWFNLEKHVMVDGEHKKETKFSSRIHLRICLEGGYHVLDESTHYSSDLRPTAKPLWKPSIGVLELGILTAQGLLPMKTKDGRGTTDTYCVAKYGQKWVRTRTIIDSFTPKWNEQYTWEVYDPCTVITIGVFDNCHLNGGEKANGARDTRIGKVRIRLSTLETDRVYTHSYPLIVLTPAGVKKMGEVQLAVRFTCSSLLNMMHLYSQPLLPKMHYVHPLSVIQVDNLRRQATNIVSTRLSRAEPPLRKEIVEYMLDVDSHMWSMRKSKANFFRIMGVLSPLIAVARWRPRQPPHMDTRLSHAETAHPDELDEEFDTFPTSRPPDIVRMRYDRLRSVAGRIQTVVGDLATQGERLQSLLSWRDPRATCTVCLYILRHPRFRHRMPSVPLNFFRRLPARTDSMLFSAGSLSMSSDSCEPFLWQLSACVWVAELSWKQHCKSNGLLISARSLLHVLMSYVRFRVTFRHEKNYFETEAKHPKQEKTVPWLPNHCLVHYRSVAATVATAPLQRHILLLIERPSTELLERRRDPEGYDMPSDLDQALLLYFDGHQTKPSIQEQPQTLNIFPSQPMHVEPSPKVSMTSAAQIASSSKTTKAAGGQFSAGKSSKPSLKLKTKCVNLRCGQEQKEGDAGGGKSGGSVPSSSEQEGPRTPDPKTLRRLAQNREAARKSRLRKKAYIQQLESGRIRLSQLEQEMQMARTQGALWGTGALSPDAALFNLEYERWLGDHSKVIARLRAAAEEHRPDGELRAYTDEAASHYGALMAHKARLAAADPLHLLSGLWKGAAERCLLWIGGFRPSDLIKIVLRHVEPLTEQQAAAACDVQQSARRAEEAIDGEMGALLRSLSEVVSSDPQPPAMYGQLYHPADVAGYMGQMHMAIAMDKVAALGTFLRQADELRMQTLDALRQMLTARQAARCFVAVDDYFCRLRALSTLWTTGRQAQLARGPAG</sequence>
<dbReference type="PROSITE" id="PS00036">
    <property type="entry name" value="BZIP_BASIC"/>
    <property type="match status" value="1"/>
</dbReference>
<dbReference type="Gene3D" id="2.60.40.150">
    <property type="entry name" value="C2 domain"/>
    <property type="match status" value="3"/>
</dbReference>
<keyword evidence="13" id="KW-0175">Coiled coil</keyword>
<evidence type="ECO:0000259" key="16">
    <source>
        <dbReference type="PROSITE" id="PS50217"/>
    </source>
</evidence>
<dbReference type="GO" id="GO:0043565">
    <property type="term" value="F:sequence-specific DNA binding"/>
    <property type="evidence" value="ECO:0007669"/>
    <property type="project" value="InterPro"/>
</dbReference>
<comment type="similarity">
    <text evidence="4">Belongs to the MCTP family.</text>
</comment>
<dbReference type="PANTHER" id="PTHR31425">
    <property type="entry name" value="PHOSPHORIBOSYLANTHRANILATE TRANSFERASE ISOFORM 1"/>
    <property type="match status" value="1"/>
</dbReference>
<dbReference type="InterPro" id="IPR047257">
    <property type="entry name" value="C2B_MCTP_PRT_plant"/>
</dbReference>
<evidence type="ECO:0000256" key="6">
    <source>
        <dbReference type="ARBA" id="ARBA00022737"/>
    </source>
</evidence>
<feature type="compositionally biased region" description="Basic and acidic residues" evidence="14">
    <location>
        <begin position="7"/>
        <end position="18"/>
    </location>
</feature>
<dbReference type="InterPro" id="IPR047258">
    <property type="entry name" value="C2C_MCTP_PRT_plant"/>
</dbReference>
<keyword evidence="10" id="KW-0472">Membrane</keyword>
<dbReference type="CDD" id="cd08379">
    <property type="entry name" value="C2D_MCTP_PRT_plant"/>
    <property type="match status" value="1"/>
</dbReference>
<feature type="compositionally biased region" description="Polar residues" evidence="14">
    <location>
        <begin position="837"/>
        <end position="852"/>
    </location>
</feature>
<evidence type="ECO:0000256" key="10">
    <source>
        <dbReference type="ARBA" id="ARBA00023136"/>
    </source>
</evidence>
<evidence type="ECO:0000256" key="11">
    <source>
        <dbReference type="ARBA" id="ARBA00023163"/>
    </source>
</evidence>
<dbReference type="InterPro" id="IPR000008">
    <property type="entry name" value="C2_dom"/>
</dbReference>
<dbReference type="EMBL" id="BQKI01000097">
    <property type="protein sequence ID" value="GJN38827.1"/>
    <property type="molecule type" value="Genomic_DNA"/>
</dbReference>
<evidence type="ECO:0000259" key="15">
    <source>
        <dbReference type="PROSITE" id="PS50004"/>
    </source>
</evidence>
<dbReference type="InterPro" id="IPR047255">
    <property type="entry name" value="C2D_MCTP_PRT_plant"/>
</dbReference>
<evidence type="ECO:0000256" key="13">
    <source>
        <dbReference type="SAM" id="Coils"/>
    </source>
</evidence>
<dbReference type="InterPro" id="IPR035892">
    <property type="entry name" value="C2_domain_sf"/>
</dbReference>
<reference evidence="18" key="2">
    <citation type="submission" date="2021-12" db="EMBL/GenBank/DDBJ databases">
        <title>Resequencing data analysis of finger millet.</title>
        <authorList>
            <person name="Hatakeyama M."/>
            <person name="Aluri S."/>
            <person name="Balachadran M.T."/>
            <person name="Sivarajan S.R."/>
            <person name="Poveda L."/>
            <person name="Shimizu-Inatsugi R."/>
            <person name="Schlapbach R."/>
            <person name="Sreeman S.M."/>
            <person name="Shimizu K.K."/>
        </authorList>
    </citation>
    <scope>NUCLEOTIDE SEQUENCE</scope>
</reference>
<evidence type="ECO:0000256" key="12">
    <source>
        <dbReference type="ARBA" id="ARBA00023242"/>
    </source>
</evidence>
<dbReference type="PROSITE" id="PS51806">
    <property type="entry name" value="DOG1"/>
    <property type="match status" value="1"/>
</dbReference>
<feature type="coiled-coil region" evidence="13">
    <location>
        <begin position="932"/>
        <end position="959"/>
    </location>
</feature>
<evidence type="ECO:0000256" key="3">
    <source>
        <dbReference type="ARBA" id="ARBA00007163"/>
    </source>
</evidence>
<feature type="region of interest" description="Disordered" evidence="14">
    <location>
        <begin position="1"/>
        <end position="23"/>
    </location>
</feature>
<keyword evidence="11" id="KW-0804">Transcription</keyword>
<dbReference type="InterPro" id="IPR013583">
    <property type="entry name" value="MCTP_C"/>
</dbReference>
<dbReference type="SUPFAM" id="SSF49562">
    <property type="entry name" value="C2 domain (Calcium/lipid-binding domain, CaLB)"/>
    <property type="match status" value="3"/>
</dbReference>
<comment type="caution">
    <text evidence="18">The sequence shown here is derived from an EMBL/GenBank/DDBJ whole genome shotgun (WGS) entry which is preliminary data.</text>
</comment>
<dbReference type="CDD" id="cd14708">
    <property type="entry name" value="bZIP_HBP1b-like"/>
    <property type="match status" value="1"/>
</dbReference>
<dbReference type="Pfam" id="PF08372">
    <property type="entry name" value="PRT_C"/>
    <property type="match status" value="1"/>
</dbReference>
<dbReference type="CDD" id="cd04019">
    <property type="entry name" value="C2C_MCTP_PRT_plant"/>
    <property type="match status" value="1"/>
</dbReference>
<evidence type="ECO:0000313" key="18">
    <source>
        <dbReference type="EMBL" id="GJN38827.1"/>
    </source>
</evidence>
<evidence type="ECO:0000256" key="2">
    <source>
        <dbReference type="ARBA" id="ARBA00004141"/>
    </source>
</evidence>
<keyword evidence="12" id="KW-0539">Nucleus</keyword>
<feature type="domain" description="C2" evidence="15">
    <location>
        <begin position="154"/>
        <end position="264"/>
    </location>
</feature>
<gene>
    <name evidence="18" type="primary">gb27904</name>
    <name evidence="18" type="ORF">PR202_gb27904</name>
</gene>
<keyword evidence="7" id="KW-1133">Transmembrane helix</keyword>
<proteinExistence type="inferred from homology"/>
<protein>
    <submittedName>
        <fullName evidence="18">Uncharacterized protein</fullName>
    </submittedName>
</protein>
<feature type="domain" description="DOG1" evidence="17">
    <location>
        <begin position="972"/>
        <end position="1196"/>
    </location>
</feature>
<dbReference type="SMART" id="SM00338">
    <property type="entry name" value="BRLZ"/>
    <property type="match status" value="1"/>
</dbReference>
<accession>A0AAV5FVP5</accession>
<dbReference type="Gene3D" id="1.20.5.170">
    <property type="match status" value="1"/>
</dbReference>
<comment type="similarity">
    <text evidence="3">Belongs to the bZIP family.</text>
</comment>
<evidence type="ECO:0000256" key="9">
    <source>
        <dbReference type="ARBA" id="ARBA00023125"/>
    </source>
</evidence>
<name>A0AAV5FVP5_ELECO</name>
<dbReference type="FunFam" id="1.20.5.170:FF:000019">
    <property type="entry name" value="BZIP family transcription factor"/>
    <property type="match status" value="1"/>
</dbReference>
<evidence type="ECO:0000256" key="14">
    <source>
        <dbReference type="SAM" id="MobiDB-lite"/>
    </source>
</evidence>
<dbReference type="FunFam" id="2.60.40.150:FF:000090">
    <property type="entry name" value="C2 domain-containing protein"/>
    <property type="match status" value="1"/>
</dbReference>
<dbReference type="GO" id="GO:0016020">
    <property type="term" value="C:membrane"/>
    <property type="evidence" value="ECO:0007669"/>
    <property type="project" value="UniProtKB-SubCell"/>
</dbReference>
<dbReference type="InterPro" id="IPR004827">
    <property type="entry name" value="bZIP"/>
</dbReference>
<keyword evidence="19" id="KW-1185">Reference proteome</keyword>
<dbReference type="Pfam" id="PF00168">
    <property type="entry name" value="C2"/>
    <property type="match status" value="3"/>
</dbReference>
<evidence type="ECO:0000256" key="4">
    <source>
        <dbReference type="ARBA" id="ARBA00007923"/>
    </source>
</evidence>
<feature type="compositionally biased region" description="Basic and acidic residues" evidence="14">
    <location>
        <begin position="905"/>
        <end position="914"/>
    </location>
</feature>
<feature type="domain" description="C2" evidence="15">
    <location>
        <begin position="24"/>
        <end position="144"/>
    </location>
</feature>
<evidence type="ECO:0000256" key="5">
    <source>
        <dbReference type="ARBA" id="ARBA00022692"/>
    </source>
</evidence>
<dbReference type="FunFam" id="2.60.40.150:FF:000128">
    <property type="entry name" value="C2 domain-containing protein"/>
    <property type="match status" value="1"/>
</dbReference>
<evidence type="ECO:0000259" key="17">
    <source>
        <dbReference type="PROSITE" id="PS51806"/>
    </source>
</evidence>
<dbReference type="SUPFAM" id="SSF57959">
    <property type="entry name" value="Leucine zipper domain"/>
    <property type="match status" value="1"/>
</dbReference>
<keyword evidence="5" id="KW-0812">Transmembrane</keyword>
<evidence type="ECO:0000256" key="7">
    <source>
        <dbReference type="ARBA" id="ARBA00022989"/>
    </source>
</evidence>
<dbReference type="SMART" id="SM00239">
    <property type="entry name" value="C2"/>
    <property type="match status" value="3"/>
</dbReference>
<comment type="subcellular location">
    <subcellularLocation>
        <location evidence="2">Membrane</location>
        <topology evidence="2">Multi-pass membrane protein</topology>
    </subcellularLocation>
    <subcellularLocation>
        <location evidence="1">Nucleus</location>
    </subcellularLocation>
</comment>